<dbReference type="GO" id="GO:0005829">
    <property type="term" value="C:cytosol"/>
    <property type="evidence" value="ECO:0007669"/>
    <property type="project" value="TreeGrafter"/>
</dbReference>
<evidence type="ECO:0000256" key="5">
    <source>
        <dbReference type="ARBA" id="ARBA00023125"/>
    </source>
</evidence>
<evidence type="ECO:0000256" key="4">
    <source>
        <dbReference type="ARBA" id="ARBA00023015"/>
    </source>
</evidence>
<evidence type="ECO:0000256" key="6">
    <source>
        <dbReference type="ARBA" id="ARBA00023163"/>
    </source>
</evidence>
<evidence type="ECO:0000256" key="3">
    <source>
        <dbReference type="ARBA" id="ARBA00022833"/>
    </source>
</evidence>
<comment type="cofactor">
    <cofactor evidence="8">
        <name>Mn(2+)</name>
        <dbReference type="ChEBI" id="CHEBI:29035"/>
    </cofactor>
    <cofactor evidence="8">
        <name>Fe(2+)</name>
        <dbReference type="ChEBI" id="CHEBI:29033"/>
    </cofactor>
    <text evidence="8">Binds 1 Mn(2+) or Fe(2+) ion per subunit.</text>
</comment>
<dbReference type="GO" id="GO:0045892">
    <property type="term" value="P:negative regulation of DNA-templated transcription"/>
    <property type="evidence" value="ECO:0007669"/>
    <property type="project" value="TreeGrafter"/>
</dbReference>
<comment type="cofactor">
    <cofactor evidence="7">
        <name>Zn(2+)</name>
        <dbReference type="ChEBI" id="CHEBI:29105"/>
    </cofactor>
    <text evidence="7">Binds 1 zinc ion per subunit.</text>
</comment>
<name>A0A1N7F619_9GAMM</name>
<protein>
    <submittedName>
        <fullName evidence="9">Fur family transcriptional regulator, zinc uptake regulator</fullName>
    </submittedName>
</protein>
<accession>A0A1N7F619</accession>
<reference evidence="10" key="1">
    <citation type="submission" date="2017-01" db="EMBL/GenBank/DDBJ databases">
        <authorList>
            <person name="Varghese N."/>
            <person name="Submissions S."/>
        </authorList>
    </citation>
    <scope>NUCLEOTIDE SEQUENCE [LARGE SCALE GENOMIC DNA]</scope>
    <source>
        <strain evidence="10">DSM 21768</strain>
    </source>
</reference>
<feature type="binding site" evidence="7">
    <location>
        <position position="128"/>
    </location>
    <ligand>
        <name>Zn(2+)</name>
        <dbReference type="ChEBI" id="CHEBI:29105"/>
    </ligand>
</feature>
<dbReference type="InterPro" id="IPR002481">
    <property type="entry name" value="FUR"/>
</dbReference>
<feature type="binding site" evidence="7">
    <location>
        <position position="168"/>
    </location>
    <ligand>
        <name>Zn(2+)</name>
        <dbReference type="ChEBI" id="CHEBI:29105"/>
    </ligand>
</feature>
<evidence type="ECO:0000313" key="10">
    <source>
        <dbReference type="Proteomes" id="UP000187495"/>
    </source>
</evidence>
<keyword evidence="2" id="KW-0678">Repressor</keyword>
<keyword evidence="10" id="KW-1185">Reference proteome</keyword>
<keyword evidence="5" id="KW-0238">DNA-binding</keyword>
<keyword evidence="7" id="KW-0479">Metal-binding</keyword>
<dbReference type="Proteomes" id="UP000187495">
    <property type="component" value="Unassembled WGS sequence"/>
</dbReference>
<keyword evidence="6" id="KW-0804">Transcription</keyword>
<dbReference type="InterPro" id="IPR036390">
    <property type="entry name" value="WH_DNA-bd_sf"/>
</dbReference>
<dbReference type="AlphaFoldDB" id="A0A1N7F619"/>
<sequence length="173" mass="19508">MQIPHTAHKQDHQHHQHNVAGGDLAERLASAKSHCLERSVRFTPLRQEIYQVIIQADRPMGAYDLLDALRHERQKNASKKQKNIAAPTIYRSLDFLREEGLIHHLNSINAYVPCCHPRDSHIAAFLICQSCKKVEECSNAPMESLVDFAAADAKFAVTASVIELMGFCHDCQK</sequence>
<dbReference type="GO" id="GO:0008270">
    <property type="term" value="F:zinc ion binding"/>
    <property type="evidence" value="ECO:0007669"/>
    <property type="project" value="TreeGrafter"/>
</dbReference>
<dbReference type="GO" id="GO:1900376">
    <property type="term" value="P:regulation of secondary metabolite biosynthetic process"/>
    <property type="evidence" value="ECO:0007669"/>
    <property type="project" value="TreeGrafter"/>
</dbReference>
<dbReference type="EMBL" id="FTNU01000010">
    <property type="protein sequence ID" value="SIR95781.1"/>
    <property type="molecule type" value="Genomic_DNA"/>
</dbReference>
<feature type="binding site" evidence="7">
    <location>
        <position position="131"/>
    </location>
    <ligand>
        <name>Zn(2+)</name>
        <dbReference type="ChEBI" id="CHEBI:29105"/>
    </ligand>
</feature>
<dbReference type="SUPFAM" id="SSF46785">
    <property type="entry name" value="Winged helix' DNA-binding domain"/>
    <property type="match status" value="1"/>
</dbReference>
<dbReference type="GO" id="GO:0003700">
    <property type="term" value="F:DNA-binding transcription factor activity"/>
    <property type="evidence" value="ECO:0007669"/>
    <property type="project" value="InterPro"/>
</dbReference>
<feature type="binding site" evidence="8">
    <location>
        <position position="143"/>
    </location>
    <ligand>
        <name>Fe cation</name>
        <dbReference type="ChEBI" id="CHEBI:24875"/>
    </ligand>
</feature>
<evidence type="ECO:0000256" key="7">
    <source>
        <dbReference type="PIRSR" id="PIRSR602481-1"/>
    </source>
</evidence>
<dbReference type="PANTHER" id="PTHR33202">
    <property type="entry name" value="ZINC UPTAKE REGULATION PROTEIN"/>
    <property type="match status" value="1"/>
</dbReference>
<gene>
    <name evidence="9" type="ORF">SAMN02745664_11021</name>
</gene>
<evidence type="ECO:0000313" key="9">
    <source>
        <dbReference type="EMBL" id="SIR95781.1"/>
    </source>
</evidence>
<organism evidence="9 10">
    <name type="scientific">Moraxella cuniculi DSM 21768</name>
    <dbReference type="NCBI Taxonomy" id="1122245"/>
    <lineage>
        <taxon>Bacteria</taxon>
        <taxon>Pseudomonadati</taxon>
        <taxon>Pseudomonadota</taxon>
        <taxon>Gammaproteobacteria</taxon>
        <taxon>Moraxellales</taxon>
        <taxon>Moraxellaceae</taxon>
        <taxon>Moraxella</taxon>
    </lineage>
</organism>
<keyword evidence="4" id="KW-0805">Transcription regulation</keyword>
<dbReference type="STRING" id="34061.B0189_05095"/>
<dbReference type="InterPro" id="IPR043135">
    <property type="entry name" value="Fur_C"/>
</dbReference>
<comment type="similarity">
    <text evidence="1">Belongs to the Fur family.</text>
</comment>
<evidence type="ECO:0000256" key="2">
    <source>
        <dbReference type="ARBA" id="ARBA00022491"/>
    </source>
</evidence>
<evidence type="ECO:0000256" key="1">
    <source>
        <dbReference type="ARBA" id="ARBA00007957"/>
    </source>
</evidence>
<dbReference type="InterPro" id="IPR036388">
    <property type="entry name" value="WH-like_DNA-bd_sf"/>
</dbReference>
<feature type="binding site" evidence="7">
    <location>
        <position position="171"/>
    </location>
    <ligand>
        <name>Zn(2+)</name>
        <dbReference type="ChEBI" id="CHEBI:29105"/>
    </ligand>
</feature>
<keyword evidence="8" id="KW-0408">Iron</keyword>
<dbReference type="Gene3D" id="3.30.1490.190">
    <property type="match status" value="1"/>
</dbReference>
<dbReference type="Pfam" id="PF01475">
    <property type="entry name" value="FUR"/>
    <property type="match status" value="1"/>
</dbReference>
<evidence type="ECO:0000256" key="8">
    <source>
        <dbReference type="PIRSR" id="PIRSR602481-2"/>
    </source>
</evidence>
<keyword evidence="3 7" id="KW-0862">Zinc</keyword>
<dbReference type="Gene3D" id="1.10.10.10">
    <property type="entry name" value="Winged helix-like DNA-binding domain superfamily/Winged helix DNA-binding domain"/>
    <property type="match status" value="1"/>
</dbReference>
<dbReference type="PANTHER" id="PTHR33202:SF6">
    <property type="entry name" value="ZINC UPTAKE REGULATION PROTEIN"/>
    <property type="match status" value="1"/>
</dbReference>
<proteinExistence type="inferred from homology"/>
<dbReference type="RefSeq" id="WP_078310089.1">
    <property type="nucleotide sequence ID" value="NZ_FTNU01000010.1"/>
</dbReference>
<dbReference type="GO" id="GO:0000976">
    <property type="term" value="F:transcription cis-regulatory region binding"/>
    <property type="evidence" value="ECO:0007669"/>
    <property type="project" value="TreeGrafter"/>
</dbReference>